<evidence type="ECO:0000256" key="3">
    <source>
        <dbReference type="ARBA" id="ARBA00022452"/>
    </source>
</evidence>
<dbReference type="PROSITE" id="PS01156">
    <property type="entry name" value="TONB_DEPENDENT_REC_2"/>
    <property type="match status" value="1"/>
</dbReference>
<accession>A0ABV7GJY1</accession>
<sequence length="730" mass="80229">MSLSGPAVAQETETGGDTGLSAFLGRITLFADRIGRSLMDVESHITVVEGDEIRDRGVLSIEDFTRLIPGIEPVRQVSAADPFGGQTGFEIRGVSGNRVLTLVDGARVPERIIDGSRDYADFNFTKQIDVVRGPASVLWGADALGGVVAVETIDAEDLIEPGRTNGGRVTLGYESLTDATNVAASFAQRFGENVTLMFAQSRTTDHEMELSNARDDGGIWGCTRPVEFGGITCGEFNPLDRTSDRTLVKLGWDITPTNTLTFVFDHLDRKSEVETLYAIGPTSSGGYLFENPRTRDIERTRYALEYQGQFGGFIDEVKATLSYSPSGYDQVALRIEEMSSGDIRRQYDYTDFHEDFLELDVQATSRFSIGASDHVLTFGFDGDHTATSYFRNRRIVNVTAGTDTSSVPTSWNFADGTTTRADVFIQDNITMLGGQLEVTPGLRFATYRMDPEFNESVVDLPGYELETRTEERILASLGATWRFNDTYSAWAHYGQGFKMPTFQQLYTSSGSATFGLVPAPDLVPEEVESFEIGVRGEYADGFWSLNAYHASYDNFIESFWNIPGTSDYSYRNLSSVETWGIELEAGWQATDQLQLTGAVAWQDGRQRATDGAPETRHVVPPLSAVIGASYEIPQYGLNLNMDLIMVGEAKPESSANFKPPAYAVVDVGASWEFAENAMLNLSVNNLFDERYFLASAANYSATPGVAVDTNPLELQTGPGRNVSLTLDYKF</sequence>
<dbReference type="PROSITE" id="PS52016">
    <property type="entry name" value="TONB_DEPENDENT_REC_3"/>
    <property type="match status" value="1"/>
</dbReference>
<evidence type="ECO:0000259" key="14">
    <source>
        <dbReference type="Pfam" id="PF07715"/>
    </source>
</evidence>
<protein>
    <submittedName>
        <fullName evidence="15">TonB-dependent hemoglobin/transferrin/lactoferrin family receptor</fullName>
    </submittedName>
</protein>
<evidence type="ECO:0000256" key="2">
    <source>
        <dbReference type="ARBA" id="ARBA00022448"/>
    </source>
</evidence>
<evidence type="ECO:0000256" key="1">
    <source>
        <dbReference type="ARBA" id="ARBA00004571"/>
    </source>
</evidence>
<dbReference type="InterPro" id="IPR039426">
    <property type="entry name" value="TonB-dep_rcpt-like"/>
</dbReference>
<keyword evidence="2 10" id="KW-0813">Transport</keyword>
<keyword evidence="4 10" id="KW-0812">Transmembrane</keyword>
<dbReference type="InterPro" id="IPR010917">
    <property type="entry name" value="TonB_rcpt_CS"/>
</dbReference>
<dbReference type="InterPro" id="IPR010949">
    <property type="entry name" value="TonB_Hb/transfer/lactofer_rcpt"/>
</dbReference>
<dbReference type="Pfam" id="PF07715">
    <property type="entry name" value="Plug"/>
    <property type="match status" value="1"/>
</dbReference>
<comment type="subcellular location">
    <subcellularLocation>
        <location evidence="1 10">Cell outer membrane</location>
        <topology evidence="1 10">Multi-pass membrane protein</topology>
    </subcellularLocation>
</comment>
<name>A0ABV7GJY1_9RHOB</name>
<dbReference type="InterPro" id="IPR037066">
    <property type="entry name" value="Plug_dom_sf"/>
</dbReference>
<dbReference type="CDD" id="cd01347">
    <property type="entry name" value="ligand_gated_channel"/>
    <property type="match status" value="1"/>
</dbReference>
<dbReference type="EMBL" id="JBHRTB010000010">
    <property type="protein sequence ID" value="MFC3141874.1"/>
    <property type="molecule type" value="Genomic_DNA"/>
</dbReference>
<proteinExistence type="inferred from homology"/>
<feature type="short sequence motif" description="TonB C-terminal box" evidence="11">
    <location>
        <begin position="713"/>
        <end position="730"/>
    </location>
</feature>
<dbReference type="InterPro" id="IPR012910">
    <property type="entry name" value="Plug_dom"/>
</dbReference>
<evidence type="ECO:0000256" key="6">
    <source>
        <dbReference type="ARBA" id="ARBA00023077"/>
    </source>
</evidence>
<dbReference type="RefSeq" id="WP_275631877.1">
    <property type="nucleotide sequence ID" value="NZ_JARGYD010000002.1"/>
</dbReference>
<dbReference type="InterPro" id="IPR000531">
    <property type="entry name" value="Beta-barrel_TonB"/>
</dbReference>
<dbReference type="Gene3D" id="2.40.170.20">
    <property type="entry name" value="TonB-dependent receptor, beta-barrel domain"/>
    <property type="match status" value="1"/>
</dbReference>
<keyword evidence="3 10" id="KW-1134">Transmembrane beta strand</keyword>
<dbReference type="NCBIfam" id="TIGR01786">
    <property type="entry name" value="TonB-hemlactrns"/>
    <property type="match status" value="1"/>
</dbReference>
<evidence type="ECO:0000256" key="4">
    <source>
        <dbReference type="ARBA" id="ARBA00022692"/>
    </source>
</evidence>
<evidence type="ECO:0000259" key="13">
    <source>
        <dbReference type="Pfam" id="PF00593"/>
    </source>
</evidence>
<evidence type="ECO:0000256" key="11">
    <source>
        <dbReference type="PROSITE-ProRule" id="PRU10144"/>
    </source>
</evidence>
<keyword evidence="6 12" id="KW-0798">TonB box</keyword>
<comment type="similarity">
    <text evidence="10 12">Belongs to the TonB-dependent receptor family.</text>
</comment>
<evidence type="ECO:0000313" key="15">
    <source>
        <dbReference type="EMBL" id="MFC3141874.1"/>
    </source>
</evidence>
<evidence type="ECO:0000256" key="10">
    <source>
        <dbReference type="PROSITE-ProRule" id="PRU01360"/>
    </source>
</evidence>
<comment type="caution">
    <text evidence="15">The sequence shown here is derived from an EMBL/GenBank/DDBJ whole genome shotgun (WGS) entry which is preliminary data.</text>
</comment>
<evidence type="ECO:0000256" key="12">
    <source>
        <dbReference type="RuleBase" id="RU003357"/>
    </source>
</evidence>
<dbReference type="SUPFAM" id="SSF56935">
    <property type="entry name" value="Porins"/>
    <property type="match status" value="1"/>
</dbReference>
<dbReference type="Pfam" id="PF00593">
    <property type="entry name" value="TonB_dep_Rec_b-barrel"/>
    <property type="match status" value="1"/>
</dbReference>
<keyword evidence="8 15" id="KW-0675">Receptor</keyword>
<evidence type="ECO:0000256" key="7">
    <source>
        <dbReference type="ARBA" id="ARBA00023136"/>
    </source>
</evidence>
<dbReference type="Proteomes" id="UP001595632">
    <property type="component" value="Unassembled WGS sequence"/>
</dbReference>
<evidence type="ECO:0000256" key="5">
    <source>
        <dbReference type="ARBA" id="ARBA00022729"/>
    </source>
</evidence>
<evidence type="ECO:0000256" key="8">
    <source>
        <dbReference type="ARBA" id="ARBA00023170"/>
    </source>
</evidence>
<keyword evidence="7 10" id="KW-0472">Membrane</keyword>
<organism evidence="15 16">
    <name type="scientific">Psychromarinibacter halotolerans</name>
    <dbReference type="NCBI Taxonomy" id="1775175"/>
    <lineage>
        <taxon>Bacteria</taxon>
        <taxon>Pseudomonadati</taxon>
        <taxon>Pseudomonadota</taxon>
        <taxon>Alphaproteobacteria</taxon>
        <taxon>Rhodobacterales</taxon>
        <taxon>Paracoccaceae</taxon>
        <taxon>Psychromarinibacter</taxon>
    </lineage>
</organism>
<keyword evidence="9 10" id="KW-0998">Cell outer membrane</keyword>
<evidence type="ECO:0000313" key="16">
    <source>
        <dbReference type="Proteomes" id="UP001595632"/>
    </source>
</evidence>
<dbReference type="InterPro" id="IPR036942">
    <property type="entry name" value="Beta-barrel_TonB_sf"/>
</dbReference>
<evidence type="ECO:0000256" key="9">
    <source>
        <dbReference type="ARBA" id="ARBA00023237"/>
    </source>
</evidence>
<reference evidence="16" key="1">
    <citation type="journal article" date="2019" name="Int. J. Syst. Evol. Microbiol.">
        <title>The Global Catalogue of Microorganisms (GCM) 10K type strain sequencing project: providing services to taxonomists for standard genome sequencing and annotation.</title>
        <authorList>
            <consortium name="The Broad Institute Genomics Platform"/>
            <consortium name="The Broad Institute Genome Sequencing Center for Infectious Disease"/>
            <person name="Wu L."/>
            <person name="Ma J."/>
        </authorList>
    </citation>
    <scope>NUCLEOTIDE SEQUENCE [LARGE SCALE GENOMIC DNA]</scope>
    <source>
        <strain evidence="16">KCTC 52366</strain>
    </source>
</reference>
<feature type="domain" description="TonB-dependent receptor-like beta-barrel" evidence="13">
    <location>
        <begin position="258"/>
        <end position="686"/>
    </location>
</feature>
<keyword evidence="16" id="KW-1185">Reference proteome</keyword>
<dbReference type="PANTHER" id="PTHR30069">
    <property type="entry name" value="TONB-DEPENDENT OUTER MEMBRANE RECEPTOR"/>
    <property type="match status" value="1"/>
</dbReference>
<dbReference type="PANTHER" id="PTHR30069:SF29">
    <property type="entry name" value="HEMOGLOBIN AND HEMOGLOBIN-HAPTOGLOBIN-BINDING PROTEIN 1-RELATED"/>
    <property type="match status" value="1"/>
</dbReference>
<feature type="domain" description="TonB-dependent receptor plug" evidence="14">
    <location>
        <begin position="38"/>
        <end position="147"/>
    </location>
</feature>
<dbReference type="Gene3D" id="2.170.130.10">
    <property type="entry name" value="TonB-dependent receptor, plug domain"/>
    <property type="match status" value="1"/>
</dbReference>
<keyword evidence="5" id="KW-0732">Signal</keyword>
<gene>
    <name evidence="15" type="ORF">ACFOGP_04100</name>
</gene>